<evidence type="ECO:0000256" key="5">
    <source>
        <dbReference type="SAM" id="Phobius"/>
    </source>
</evidence>
<feature type="transmembrane region" description="Helical" evidence="5">
    <location>
        <begin position="117"/>
        <end position="138"/>
    </location>
</feature>
<evidence type="ECO:0000313" key="6">
    <source>
        <dbReference type="EMBL" id="SFV68686.1"/>
    </source>
</evidence>
<dbReference type="PANTHER" id="PTHR36926">
    <property type="entry name" value="COLICIN V PRODUCTION PROTEIN"/>
    <property type="match status" value="1"/>
</dbReference>
<reference evidence="6" key="1">
    <citation type="submission" date="2016-10" db="EMBL/GenBank/DDBJ databases">
        <authorList>
            <person name="de Groot N.N."/>
        </authorList>
    </citation>
    <scope>NUCLEOTIDE SEQUENCE</scope>
</reference>
<feature type="transmembrane region" description="Helical" evidence="5">
    <location>
        <begin position="38"/>
        <end position="56"/>
    </location>
</feature>
<dbReference type="AlphaFoldDB" id="A0A1W1CSA0"/>
<feature type="transmembrane region" description="Helical" evidence="5">
    <location>
        <begin position="13"/>
        <end position="31"/>
    </location>
</feature>
<dbReference type="InterPro" id="IPR003825">
    <property type="entry name" value="Colicin-V_CvpA"/>
</dbReference>
<feature type="transmembrane region" description="Helical" evidence="5">
    <location>
        <begin position="81"/>
        <end position="105"/>
    </location>
</feature>
<dbReference type="InterPro" id="IPR052719">
    <property type="entry name" value="CvpA-like"/>
</dbReference>
<evidence type="ECO:0000256" key="2">
    <source>
        <dbReference type="ARBA" id="ARBA00022692"/>
    </source>
</evidence>
<evidence type="ECO:0000256" key="4">
    <source>
        <dbReference type="ARBA" id="ARBA00023136"/>
    </source>
</evidence>
<dbReference type="PANTHER" id="PTHR36926:SF1">
    <property type="entry name" value="COLICIN V PRODUCTION PROTEIN"/>
    <property type="match status" value="1"/>
</dbReference>
<protein>
    <submittedName>
        <fullName evidence="6">Colicin V production protein</fullName>
    </submittedName>
</protein>
<keyword evidence="3 5" id="KW-1133">Transmembrane helix</keyword>
<dbReference type="EMBL" id="FPHJ01000062">
    <property type="protein sequence ID" value="SFV68686.1"/>
    <property type="molecule type" value="Genomic_DNA"/>
</dbReference>
<evidence type="ECO:0000256" key="1">
    <source>
        <dbReference type="ARBA" id="ARBA00004141"/>
    </source>
</evidence>
<accession>A0A1W1CSA0</accession>
<evidence type="ECO:0000256" key="3">
    <source>
        <dbReference type="ARBA" id="ARBA00022989"/>
    </source>
</evidence>
<name>A0A1W1CSA0_9ZZZZ</name>
<proteinExistence type="predicted"/>
<dbReference type="Pfam" id="PF02674">
    <property type="entry name" value="Colicin_V"/>
    <property type="match status" value="1"/>
</dbReference>
<keyword evidence="4 5" id="KW-0472">Membrane</keyword>
<dbReference type="GO" id="GO:0009403">
    <property type="term" value="P:toxin biosynthetic process"/>
    <property type="evidence" value="ECO:0007669"/>
    <property type="project" value="InterPro"/>
</dbReference>
<gene>
    <name evidence="6" type="ORF">MNB_SUP05-5-515</name>
</gene>
<comment type="subcellular location">
    <subcellularLocation>
        <location evidence="1">Membrane</location>
        <topology evidence="1">Multi-pass membrane protein</topology>
    </subcellularLocation>
</comment>
<organism evidence="6">
    <name type="scientific">hydrothermal vent metagenome</name>
    <dbReference type="NCBI Taxonomy" id="652676"/>
    <lineage>
        <taxon>unclassified sequences</taxon>
        <taxon>metagenomes</taxon>
        <taxon>ecological metagenomes</taxon>
    </lineage>
</organism>
<sequence>MDFQSINWQQLNWNDYLMLSFIGLTFIFGFYRGLVKELLGLVFFALSIWLSLTFYTQVAEMNFLTKIVGSDITTIEKVKPIIAFILIFCSVVVLGKIVSVILTKFLDFTGIGIINRFLGGVFSTVKYGFIVLFFLSILGKFQNTNYMTKFLNNAQLSKISKKAVQFFSEKLPKEFNYFKNQE</sequence>
<dbReference type="GO" id="GO:0016020">
    <property type="term" value="C:membrane"/>
    <property type="evidence" value="ECO:0007669"/>
    <property type="project" value="UniProtKB-SubCell"/>
</dbReference>
<keyword evidence="2 5" id="KW-0812">Transmembrane</keyword>